<evidence type="ECO:0000256" key="6">
    <source>
        <dbReference type="ARBA" id="ARBA00022813"/>
    </source>
</evidence>
<dbReference type="Gene3D" id="3.60.70.12">
    <property type="entry name" value="L-amino peptidase D-ALA esterase/amidase"/>
    <property type="match status" value="1"/>
</dbReference>
<dbReference type="InterPro" id="IPR042195">
    <property type="entry name" value="ArgJ_beta_C"/>
</dbReference>
<feature type="site" description="Cleavage; by autolysis" evidence="10">
    <location>
        <begin position="186"/>
        <end position="187"/>
    </location>
</feature>
<dbReference type="Pfam" id="PF01960">
    <property type="entry name" value="ArgJ"/>
    <property type="match status" value="1"/>
</dbReference>
<dbReference type="GO" id="GO:0006592">
    <property type="term" value="P:ornithine biosynthetic process"/>
    <property type="evidence" value="ECO:0007669"/>
    <property type="project" value="TreeGrafter"/>
</dbReference>
<feature type="binding site" evidence="10">
    <location>
        <position position="176"/>
    </location>
    <ligand>
        <name>substrate</name>
    </ligand>
</feature>
<comment type="pathway">
    <text evidence="10">Amino-acid biosynthesis; L-arginine biosynthesis; L-ornithine and N-acetyl-L-glutamate from L-glutamate and N(2)-acetyl-L-ornithine (cyclic): step 1/1.</text>
</comment>
<dbReference type="Gene3D" id="3.10.20.340">
    <property type="entry name" value="ArgJ beta chain, C-terminal domain"/>
    <property type="match status" value="1"/>
</dbReference>
<keyword evidence="5 10" id="KW-0808">Transferase</keyword>
<dbReference type="CDD" id="cd02152">
    <property type="entry name" value="OAT"/>
    <property type="match status" value="1"/>
</dbReference>
<feature type="site" description="Involved in the stabilization of negative charge on the oxyanion by the formation of the oxyanion hole" evidence="10">
    <location>
        <position position="113"/>
    </location>
</feature>
<dbReference type="SUPFAM" id="SSF56266">
    <property type="entry name" value="DmpA/ArgJ-like"/>
    <property type="match status" value="1"/>
</dbReference>
<dbReference type="InterPro" id="IPR002813">
    <property type="entry name" value="Arg_biosynth_ArgJ"/>
</dbReference>
<dbReference type="STRING" id="1123382.SAMN02745221_00416"/>
<evidence type="ECO:0000256" key="9">
    <source>
        <dbReference type="ARBA" id="ARBA00049439"/>
    </source>
</evidence>
<dbReference type="NCBIfam" id="NF003802">
    <property type="entry name" value="PRK05388.1"/>
    <property type="match status" value="1"/>
</dbReference>
<organism evidence="11 12">
    <name type="scientific">Thermosyntropha lipolytica DSM 11003</name>
    <dbReference type="NCBI Taxonomy" id="1123382"/>
    <lineage>
        <taxon>Bacteria</taxon>
        <taxon>Bacillati</taxon>
        <taxon>Bacillota</taxon>
        <taxon>Clostridia</taxon>
        <taxon>Eubacteriales</taxon>
        <taxon>Syntrophomonadaceae</taxon>
        <taxon>Thermosyntropha</taxon>
    </lineage>
</organism>
<name>A0A1M5KKD7_9FIRM</name>
<dbReference type="UniPathway" id="UPA00068">
    <property type="reaction ID" value="UER00106"/>
</dbReference>
<dbReference type="AlphaFoldDB" id="A0A1M5KKD7"/>
<dbReference type="EC" id="2.3.1.35" evidence="10"/>
<evidence type="ECO:0000256" key="2">
    <source>
        <dbReference type="ARBA" id="ARBA00011475"/>
    </source>
</evidence>
<evidence type="ECO:0000256" key="5">
    <source>
        <dbReference type="ARBA" id="ARBA00022679"/>
    </source>
</evidence>
<feature type="site" description="Involved in the stabilization of negative charge on the oxyanion by the formation of the oxyanion hole" evidence="10">
    <location>
        <position position="114"/>
    </location>
</feature>
<dbReference type="EMBL" id="FQWY01000005">
    <property type="protein sequence ID" value="SHG53231.1"/>
    <property type="molecule type" value="Genomic_DNA"/>
</dbReference>
<evidence type="ECO:0000256" key="7">
    <source>
        <dbReference type="ARBA" id="ARBA00023268"/>
    </source>
</evidence>
<feature type="chain" id="PRO_5023565286" description="Arginine biosynthesis bifunctional protein ArgJ beta chain" evidence="10">
    <location>
        <begin position="187"/>
        <end position="401"/>
    </location>
</feature>
<feature type="chain" id="PRO_5023565285" description="Arginine biosynthesis bifunctional protein ArgJ alpha chain" evidence="10">
    <location>
        <begin position="1"/>
        <end position="186"/>
    </location>
</feature>
<feature type="binding site" evidence="10">
    <location>
        <position position="396"/>
    </location>
    <ligand>
        <name>substrate</name>
    </ligand>
</feature>
<feature type="active site" description="Nucleophile" evidence="10">
    <location>
        <position position="187"/>
    </location>
</feature>
<keyword evidence="6 10" id="KW-0068">Autocatalytic cleavage</keyword>
<evidence type="ECO:0000256" key="3">
    <source>
        <dbReference type="ARBA" id="ARBA00022571"/>
    </source>
</evidence>
<evidence type="ECO:0000256" key="10">
    <source>
        <dbReference type="HAMAP-Rule" id="MF_01106"/>
    </source>
</evidence>
<proteinExistence type="inferred from homology"/>
<comment type="catalytic activity">
    <reaction evidence="9 10">
        <text>N(2)-acetyl-L-ornithine + L-glutamate = N-acetyl-L-glutamate + L-ornithine</text>
        <dbReference type="Rhea" id="RHEA:15349"/>
        <dbReference type="ChEBI" id="CHEBI:29985"/>
        <dbReference type="ChEBI" id="CHEBI:44337"/>
        <dbReference type="ChEBI" id="CHEBI:46911"/>
        <dbReference type="ChEBI" id="CHEBI:57805"/>
        <dbReference type="EC" id="2.3.1.35"/>
    </reaction>
</comment>
<dbReference type="RefSeq" id="WP_073089430.1">
    <property type="nucleotide sequence ID" value="NZ_FQWY01000005.1"/>
</dbReference>
<dbReference type="GO" id="GO:0004358">
    <property type="term" value="F:L-glutamate N-acetyltransferase activity, acting on acetyl-L-ornithine as donor"/>
    <property type="evidence" value="ECO:0007669"/>
    <property type="project" value="UniProtKB-UniRule"/>
</dbReference>
<accession>A0A1M5KKD7</accession>
<sequence length="401" mass="42966">MKIIEGSITAPEGFKAGAVCSGVKKKGKRDIAIIYSEVKCQAAGVFTTNKVRAACVDITRKHLEDGQAQAIVVNSGNANACTGERGVKDTLEMAGLTAKLLGISPEDVLVASTGVIGVFMPMDKIRDGIKRAYEKLSREGGHEAALAILTTDLVTKEIAVEIEIDGQPVKIGAIAKGSGMIHPQMATMLAFITTDAAITAECLREVIRSSADISYNMISVDRDTSTNDMALIMANGLAGNRIIDDPASPAFKRFKEAVDFVNISLAKMIARDGEGATRLIEVKVVNAPDEKTARLIARSIVSSNLTKAAVFGKDANWGRILAAAGYSGADFDPYKVDVYLGEEKMAENGMGLVFDEDKARQELEKDPVIIKVDLKAGDFSATAWGCDLSYEYVRINAEYRT</sequence>
<comment type="subunit">
    <text evidence="2 10">Heterotetramer of two alpha and two beta chains.</text>
</comment>
<dbReference type="NCBIfam" id="TIGR00120">
    <property type="entry name" value="ArgJ"/>
    <property type="match status" value="1"/>
</dbReference>
<dbReference type="GO" id="GO:0004042">
    <property type="term" value="F:L-glutamate N-acetyltransferase activity"/>
    <property type="evidence" value="ECO:0007669"/>
    <property type="project" value="UniProtKB-UniRule"/>
</dbReference>
<evidence type="ECO:0000256" key="8">
    <source>
        <dbReference type="ARBA" id="ARBA00023315"/>
    </source>
</evidence>
<keyword evidence="7 10" id="KW-0511">Multifunctional enzyme</keyword>
<keyword evidence="10" id="KW-0963">Cytoplasm</keyword>
<protein>
    <recommendedName>
        <fullName evidence="10">Arginine biosynthesis bifunctional protein ArgJ</fullName>
    </recommendedName>
    <domain>
        <recommendedName>
            <fullName evidence="10">Glutamate N-acetyltransferase</fullName>
            <ecNumber evidence="10">2.3.1.35</ecNumber>
        </recommendedName>
        <alternativeName>
            <fullName evidence="10">Ornithine acetyltransferase</fullName>
            <shortName evidence="10">OATase</shortName>
        </alternativeName>
        <alternativeName>
            <fullName evidence="10">Ornithine transacetylase</fullName>
        </alternativeName>
    </domain>
    <domain>
        <recommendedName>
            <fullName evidence="10">Amino-acid acetyltransferase</fullName>
            <ecNumber evidence="10">2.3.1.1</ecNumber>
        </recommendedName>
        <alternativeName>
            <fullName evidence="10">N-acetylglutamate synthase</fullName>
            <shortName evidence="10">AGSase</shortName>
        </alternativeName>
    </domain>
    <component>
        <recommendedName>
            <fullName evidence="10">Arginine biosynthesis bifunctional protein ArgJ alpha chain</fullName>
        </recommendedName>
    </component>
    <component>
        <recommendedName>
            <fullName evidence="10">Arginine biosynthesis bifunctional protein ArgJ beta chain</fullName>
        </recommendedName>
    </component>
</protein>
<keyword evidence="4 10" id="KW-0028">Amino-acid biosynthesis</keyword>
<dbReference type="FunFam" id="3.60.70.12:FF:000001">
    <property type="entry name" value="Arginine biosynthesis bifunctional protein ArgJ, chloroplastic"/>
    <property type="match status" value="1"/>
</dbReference>
<comment type="pathway">
    <text evidence="10">Amino-acid biosynthesis; L-arginine biosynthesis; N(2)-acetyl-L-ornithine from L-glutamate: step 1/4.</text>
</comment>
<reference evidence="12" key="1">
    <citation type="submission" date="2016-11" db="EMBL/GenBank/DDBJ databases">
        <authorList>
            <person name="Varghese N."/>
            <person name="Submissions S."/>
        </authorList>
    </citation>
    <scope>NUCLEOTIDE SEQUENCE [LARGE SCALE GENOMIC DNA]</scope>
    <source>
        <strain evidence="12">DSM 11003</strain>
    </source>
</reference>
<dbReference type="PANTHER" id="PTHR23100:SF0">
    <property type="entry name" value="ARGININE BIOSYNTHESIS BIFUNCTIONAL PROTEIN ARGJ, MITOCHONDRIAL"/>
    <property type="match status" value="1"/>
</dbReference>
<dbReference type="InterPro" id="IPR016117">
    <property type="entry name" value="ArgJ-like_dom_sf"/>
</dbReference>
<dbReference type="FunFam" id="3.10.20.340:FF:000001">
    <property type="entry name" value="Arginine biosynthesis bifunctional protein ArgJ, chloroplastic"/>
    <property type="match status" value="1"/>
</dbReference>
<dbReference type="EC" id="2.3.1.1" evidence="10"/>
<comment type="similarity">
    <text evidence="1 10">Belongs to the ArgJ family.</text>
</comment>
<keyword evidence="8 10" id="KW-0012">Acyltransferase</keyword>
<dbReference type="GO" id="GO:0005737">
    <property type="term" value="C:cytoplasm"/>
    <property type="evidence" value="ECO:0007669"/>
    <property type="project" value="UniProtKB-SubCell"/>
</dbReference>
<dbReference type="Proteomes" id="UP000242329">
    <property type="component" value="Unassembled WGS sequence"/>
</dbReference>
<dbReference type="HAMAP" id="MF_01106">
    <property type="entry name" value="ArgJ"/>
    <property type="match status" value="1"/>
</dbReference>
<comment type="function">
    <text evidence="10">Catalyzes two activities which are involved in the cyclic version of arginine biosynthesis: the synthesis of N-acetylglutamate from glutamate and acetyl-CoA as the acetyl donor, and of ornithine by transacetylation between N(2)-acetylornithine and glutamate.</text>
</comment>
<feature type="binding site" evidence="10">
    <location>
        <position position="274"/>
    </location>
    <ligand>
        <name>substrate</name>
    </ligand>
</feature>
<feature type="binding site" evidence="10">
    <location>
        <position position="150"/>
    </location>
    <ligand>
        <name>substrate</name>
    </ligand>
</feature>
<evidence type="ECO:0000256" key="4">
    <source>
        <dbReference type="ARBA" id="ARBA00022605"/>
    </source>
</evidence>
<evidence type="ECO:0000313" key="12">
    <source>
        <dbReference type="Proteomes" id="UP000242329"/>
    </source>
</evidence>
<comment type="subcellular location">
    <subcellularLocation>
        <location evidence="10">Cytoplasm</location>
    </subcellularLocation>
</comment>
<feature type="binding site" evidence="10">
    <location>
        <position position="401"/>
    </location>
    <ligand>
        <name>substrate</name>
    </ligand>
</feature>
<gene>
    <name evidence="10" type="primary">argJ</name>
    <name evidence="11" type="ORF">SAMN02745221_00416</name>
</gene>
<dbReference type="GO" id="GO:0006526">
    <property type="term" value="P:L-arginine biosynthetic process"/>
    <property type="evidence" value="ECO:0007669"/>
    <property type="project" value="UniProtKB-UniRule"/>
</dbReference>
<keyword evidence="12" id="KW-1185">Reference proteome</keyword>
<evidence type="ECO:0000256" key="1">
    <source>
        <dbReference type="ARBA" id="ARBA00006774"/>
    </source>
</evidence>
<feature type="binding site" evidence="10">
    <location>
        <position position="187"/>
    </location>
    <ligand>
        <name>substrate</name>
    </ligand>
</feature>
<evidence type="ECO:0000313" key="11">
    <source>
        <dbReference type="EMBL" id="SHG53231.1"/>
    </source>
</evidence>
<dbReference type="OrthoDB" id="9804242at2"/>
<dbReference type="PANTHER" id="PTHR23100">
    <property type="entry name" value="ARGININE BIOSYNTHESIS BIFUNCTIONAL PROTEIN ARGJ"/>
    <property type="match status" value="1"/>
</dbReference>
<keyword evidence="3 10" id="KW-0055">Arginine biosynthesis</keyword>
<comment type="catalytic activity">
    <reaction evidence="10">
        <text>L-glutamate + acetyl-CoA = N-acetyl-L-glutamate + CoA + H(+)</text>
        <dbReference type="Rhea" id="RHEA:24292"/>
        <dbReference type="ChEBI" id="CHEBI:15378"/>
        <dbReference type="ChEBI" id="CHEBI:29985"/>
        <dbReference type="ChEBI" id="CHEBI:44337"/>
        <dbReference type="ChEBI" id="CHEBI:57287"/>
        <dbReference type="ChEBI" id="CHEBI:57288"/>
        <dbReference type="EC" id="2.3.1.1"/>
    </reaction>
</comment>